<organism evidence="1 2">
    <name type="scientific">Steinernema carpocapsae</name>
    <name type="common">Entomopathogenic nematode</name>
    <dbReference type="NCBI Taxonomy" id="34508"/>
    <lineage>
        <taxon>Eukaryota</taxon>
        <taxon>Metazoa</taxon>
        <taxon>Ecdysozoa</taxon>
        <taxon>Nematoda</taxon>
        <taxon>Chromadorea</taxon>
        <taxon>Rhabditida</taxon>
        <taxon>Tylenchina</taxon>
        <taxon>Panagrolaimomorpha</taxon>
        <taxon>Strongyloidoidea</taxon>
        <taxon>Steinernematidae</taxon>
        <taxon>Steinernema</taxon>
    </lineage>
</organism>
<proteinExistence type="predicted"/>
<dbReference type="Proteomes" id="UP000298663">
    <property type="component" value="Unassembled WGS sequence"/>
</dbReference>
<sequence>MFESTFVTTIRRQQQKWTKSLLIASAASFRSDVGMRCFVFGILNVNFGEEEGSRRRSFDTTRTSENGTFYGLLNAERPLIFFALICSALPQSFASPKRSSVDDSLWVT</sequence>
<dbReference type="AlphaFoldDB" id="A0A4V5ZXT2"/>
<keyword evidence="2" id="KW-1185">Reference proteome</keyword>
<evidence type="ECO:0000313" key="2">
    <source>
        <dbReference type="Proteomes" id="UP000298663"/>
    </source>
</evidence>
<gene>
    <name evidence="1" type="ORF">L596_028151</name>
</gene>
<reference evidence="1 2" key="2">
    <citation type="journal article" date="2019" name="G3 (Bethesda)">
        <title>Hybrid Assembly of the Genome of the Entomopathogenic Nematode Steinernema carpocapsae Identifies the X-Chromosome.</title>
        <authorList>
            <person name="Serra L."/>
            <person name="Macchietto M."/>
            <person name="Macias-Munoz A."/>
            <person name="McGill C.J."/>
            <person name="Rodriguez I.M."/>
            <person name="Rodriguez B."/>
            <person name="Murad R."/>
            <person name="Mortazavi A."/>
        </authorList>
    </citation>
    <scope>NUCLEOTIDE SEQUENCE [LARGE SCALE GENOMIC DNA]</scope>
    <source>
        <strain evidence="1 2">ALL</strain>
    </source>
</reference>
<dbReference type="EMBL" id="AZBU02000011">
    <property type="protein sequence ID" value="TKR60975.1"/>
    <property type="molecule type" value="Genomic_DNA"/>
</dbReference>
<reference evidence="1 2" key="1">
    <citation type="journal article" date="2015" name="Genome Biol.">
        <title>Comparative genomics of Steinernema reveals deeply conserved gene regulatory networks.</title>
        <authorList>
            <person name="Dillman A.R."/>
            <person name="Macchietto M."/>
            <person name="Porter C.F."/>
            <person name="Rogers A."/>
            <person name="Williams B."/>
            <person name="Antoshechkin I."/>
            <person name="Lee M.M."/>
            <person name="Goodwin Z."/>
            <person name="Lu X."/>
            <person name="Lewis E.E."/>
            <person name="Goodrich-Blair H."/>
            <person name="Stock S.P."/>
            <person name="Adams B.J."/>
            <person name="Sternberg P.W."/>
            <person name="Mortazavi A."/>
        </authorList>
    </citation>
    <scope>NUCLEOTIDE SEQUENCE [LARGE SCALE GENOMIC DNA]</scope>
    <source>
        <strain evidence="1 2">ALL</strain>
    </source>
</reference>
<name>A0A4V5ZXT2_STECR</name>
<evidence type="ECO:0000313" key="1">
    <source>
        <dbReference type="EMBL" id="TKR60975.1"/>
    </source>
</evidence>
<protein>
    <submittedName>
        <fullName evidence="1">Uncharacterized protein</fullName>
    </submittedName>
</protein>
<accession>A0A4V5ZXT2</accession>
<comment type="caution">
    <text evidence="1">The sequence shown here is derived from an EMBL/GenBank/DDBJ whole genome shotgun (WGS) entry which is preliminary data.</text>
</comment>